<dbReference type="Pfam" id="PF00646">
    <property type="entry name" value="F-box"/>
    <property type="match status" value="1"/>
</dbReference>
<dbReference type="InterPro" id="IPR001810">
    <property type="entry name" value="F-box_dom"/>
</dbReference>
<dbReference type="CDD" id="cd09917">
    <property type="entry name" value="F-box_SF"/>
    <property type="match status" value="1"/>
</dbReference>
<reference evidence="4" key="1">
    <citation type="submission" date="2024-04" db="EMBL/GenBank/DDBJ databases">
        <authorList>
            <person name="Shaw F."/>
            <person name="Minotto A."/>
        </authorList>
    </citation>
    <scope>NUCLEOTIDE SEQUENCE [LARGE SCALE GENOMIC DNA]</scope>
</reference>
<evidence type="ECO:0000313" key="3">
    <source>
        <dbReference type="EMBL" id="CAL1712105.1"/>
    </source>
</evidence>
<dbReference type="SUPFAM" id="SSF81383">
    <property type="entry name" value="F-box domain"/>
    <property type="match status" value="1"/>
</dbReference>
<keyword evidence="4" id="KW-1185">Reference proteome</keyword>
<gene>
    <name evidence="3" type="ORF">GFSPODELE1_LOCUS8667</name>
</gene>
<evidence type="ECO:0000313" key="4">
    <source>
        <dbReference type="Proteomes" id="UP001497453"/>
    </source>
</evidence>
<organism evidence="3 4">
    <name type="scientific">Somion occarium</name>
    <dbReference type="NCBI Taxonomy" id="3059160"/>
    <lineage>
        <taxon>Eukaryota</taxon>
        <taxon>Fungi</taxon>
        <taxon>Dikarya</taxon>
        <taxon>Basidiomycota</taxon>
        <taxon>Agaricomycotina</taxon>
        <taxon>Agaricomycetes</taxon>
        <taxon>Polyporales</taxon>
        <taxon>Cerrenaceae</taxon>
        <taxon>Somion</taxon>
    </lineage>
</organism>
<sequence length="673" mass="77825">MPPKRRRPVDSKTNTADQMEGKLVFKRPKPSSNSRIFMESHATPSKKPVRGARNAGKLAQLKTMPLEVFYEITSWLHPLDLLKLSRVSKHLREMFMSKHSEALWVAARRNVSGGLPDPPSTINEAQYAALLFEQNCQACGVGRSIKVDFSFFVRFCGACYHENVMNGKKLLRQFKGLDPVIFSMMPYAAMDNYYIEDPVPKTKDNTSCLRYYKPYFDAVAERLRRLPAGSDEFEIFVNEMRAVAAEMFKRNHDMHMWLDRVARDKENQAKITKREREASIKKKLIEMGYTEADFPLHDYSWVNIMRQPRVLTPRIWTQVKPQLVSLIEQKRVRDHQAAIVARLKTLTRQVKSHYEKHILEVPEDERPWILPLVDLLKLREVDNLLKQDESTINLTEDNFRSIMNIAESEGEKFKATTEAKLLSQLKEIYHLHDDDIFSIQTSATESRDIQLLHRATSVFERGSFSRLEQGRALNSFDGLIEAYGRLDLRFKNRPPVVSVDAVRMAQLILKTLGLPEDLPLNELPTTFSCGCADPSLSYPMDFHQLVQHILEETKYYNDIVSDASSKGDPSFRPQNNHDLETAKMPFIHICADGPRPAFDFGQWRPEKTNRRTLYCFLCAKFVGSWEAHIPSFDFITGEEKRFIHHVKTKHLKEPGPDDLINPQDLSMYFKQLT</sequence>
<dbReference type="InterPro" id="IPR036047">
    <property type="entry name" value="F-box-like_dom_sf"/>
</dbReference>
<name>A0ABP1DWI1_9APHY</name>
<dbReference type="PROSITE" id="PS50181">
    <property type="entry name" value="FBOX"/>
    <property type="match status" value="1"/>
</dbReference>
<dbReference type="SMART" id="SM00256">
    <property type="entry name" value="FBOX"/>
    <property type="match status" value="1"/>
</dbReference>
<evidence type="ECO:0000256" key="1">
    <source>
        <dbReference type="SAM" id="MobiDB-lite"/>
    </source>
</evidence>
<proteinExistence type="predicted"/>
<dbReference type="Proteomes" id="UP001497453">
    <property type="component" value="Chromosome 7"/>
</dbReference>
<dbReference type="EMBL" id="OZ037950">
    <property type="protein sequence ID" value="CAL1712105.1"/>
    <property type="molecule type" value="Genomic_DNA"/>
</dbReference>
<accession>A0ABP1DWI1</accession>
<protein>
    <recommendedName>
        <fullName evidence="2">F-box domain-containing protein</fullName>
    </recommendedName>
</protein>
<feature type="region of interest" description="Disordered" evidence="1">
    <location>
        <begin position="1"/>
        <end position="53"/>
    </location>
</feature>
<evidence type="ECO:0000259" key="2">
    <source>
        <dbReference type="PROSITE" id="PS50181"/>
    </source>
</evidence>
<feature type="domain" description="F-box" evidence="2">
    <location>
        <begin position="58"/>
        <end position="107"/>
    </location>
</feature>